<feature type="chain" id="PRO_5045991279" evidence="2">
    <location>
        <begin position="23"/>
        <end position="321"/>
    </location>
</feature>
<keyword evidence="1" id="KW-0472">Membrane</keyword>
<proteinExistence type="predicted"/>
<evidence type="ECO:0000256" key="2">
    <source>
        <dbReference type="SAM" id="SignalP"/>
    </source>
</evidence>
<name>A0ABS1C1Q1_9BACT</name>
<dbReference type="PROSITE" id="PS51257">
    <property type="entry name" value="PROKAR_LIPOPROTEIN"/>
    <property type="match status" value="1"/>
</dbReference>
<feature type="transmembrane region" description="Helical" evidence="1">
    <location>
        <begin position="224"/>
        <end position="244"/>
    </location>
</feature>
<gene>
    <name evidence="3" type="ORF">I5M27_08985</name>
</gene>
<protein>
    <submittedName>
        <fullName evidence="3">Uncharacterized protein</fullName>
    </submittedName>
</protein>
<keyword evidence="4" id="KW-1185">Reference proteome</keyword>
<keyword evidence="1" id="KW-0812">Transmembrane</keyword>
<keyword evidence="2" id="KW-0732">Signal</keyword>
<accession>A0ABS1C1Q1</accession>
<organism evidence="3 4">
    <name type="scientific">Adhaeribacter terrigena</name>
    <dbReference type="NCBI Taxonomy" id="2793070"/>
    <lineage>
        <taxon>Bacteria</taxon>
        <taxon>Pseudomonadati</taxon>
        <taxon>Bacteroidota</taxon>
        <taxon>Cytophagia</taxon>
        <taxon>Cytophagales</taxon>
        <taxon>Hymenobacteraceae</taxon>
        <taxon>Adhaeribacter</taxon>
    </lineage>
</organism>
<dbReference type="EMBL" id="JAEHFX010000003">
    <property type="protein sequence ID" value="MBK0403117.1"/>
    <property type="molecule type" value="Genomic_DNA"/>
</dbReference>
<evidence type="ECO:0000313" key="4">
    <source>
        <dbReference type="Proteomes" id="UP000644147"/>
    </source>
</evidence>
<feature type="transmembrane region" description="Helical" evidence="1">
    <location>
        <begin position="265"/>
        <end position="285"/>
    </location>
</feature>
<evidence type="ECO:0000256" key="1">
    <source>
        <dbReference type="SAM" id="Phobius"/>
    </source>
</evidence>
<dbReference type="Proteomes" id="UP000644147">
    <property type="component" value="Unassembled WGS sequence"/>
</dbReference>
<comment type="caution">
    <text evidence="3">The sequence shown here is derived from an EMBL/GenBank/DDBJ whole genome shotgun (WGS) entry which is preliminary data.</text>
</comment>
<dbReference type="RefSeq" id="WP_200505852.1">
    <property type="nucleotide sequence ID" value="NZ_JAEHFX010000003.1"/>
</dbReference>
<keyword evidence="1" id="KW-1133">Transmembrane helix</keyword>
<reference evidence="3 4" key="1">
    <citation type="submission" date="2020-12" db="EMBL/GenBank/DDBJ databases">
        <title>Bacterial novel species Adhaeribacter sp. BT258 isolated from soil.</title>
        <authorList>
            <person name="Jung H.-Y."/>
        </authorList>
    </citation>
    <scope>NUCLEOTIDE SEQUENCE [LARGE SCALE GENOMIC DNA]</scope>
    <source>
        <strain evidence="3 4">BT258</strain>
    </source>
</reference>
<feature type="signal peptide" evidence="2">
    <location>
        <begin position="1"/>
        <end position="22"/>
    </location>
</feature>
<evidence type="ECO:0000313" key="3">
    <source>
        <dbReference type="EMBL" id="MBK0403117.1"/>
    </source>
</evidence>
<sequence>MIKIVSSCFLFLFGLTIFSSCKQTSPVPNQKINAVLGDVSLIEKYGVVPDDLSENERIQTHLIYVEKMLRERATTHLSEQLKASRAALLDQLHQYIGAGVFPKNYDFPGERRPCFIDQDGNICAVGYLIEQTAGRPIAEKINAAHQYDRIFDMETPELLAWVENSGLTLEECAMIQPAYGPPPSYNYNYISTGYGLPSAILGGTNLSLNAVNLIQIAQGSENKIVPILGLASGVGAVILGAANFEKDYNYGYSMYPNTNESKTALSMLNIGLGTSTVILSAWNLLADKTVSVEEKKVSWNVYSFPTETQAMGVGFSLKKKF</sequence>